<dbReference type="Gene3D" id="3.30.70.20">
    <property type="match status" value="1"/>
</dbReference>
<evidence type="ECO:0000259" key="9">
    <source>
        <dbReference type="PROSITE" id="PS51379"/>
    </source>
</evidence>
<dbReference type="GO" id="GO:0005506">
    <property type="term" value="F:iron ion binding"/>
    <property type="evidence" value="ECO:0007669"/>
    <property type="project" value="UniProtKB-UniRule"/>
</dbReference>
<evidence type="ECO:0000256" key="4">
    <source>
        <dbReference type="ARBA" id="ARBA00022723"/>
    </source>
</evidence>
<dbReference type="InterPro" id="IPR001080">
    <property type="entry name" value="3Fe4S_ferredoxin"/>
</dbReference>
<sequence length="76" mass="8359">MSYYTCVDQELCIACGSCGALAPDLFDYDDEGIAYALLDDNQNRIKIPNVLEDDLLDAYDSCPTDAIKLTKANTTE</sequence>
<dbReference type="PROSITE" id="PS51379">
    <property type="entry name" value="4FE4S_FER_2"/>
    <property type="match status" value="1"/>
</dbReference>
<dbReference type="Pfam" id="PF13370">
    <property type="entry name" value="Fer4_13"/>
    <property type="match status" value="1"/>
</dbReference>
<proteinExistence type="predicted"/>
<dbReference type="GO" id="GO:0051539">
    <property type="term" value="F:4 iron, 4 sulfur cluster binding"/>
    <property type="evidence" value="ECO:0007669"/>
    <property type="project" value="UniProtKB-KW"/>
</dbReference>
<comment type="cofactor">
    <cofactor evidence="1">
        <name>[4Fe-4S] cluster</name>
        <dbReference type="ChEBI" id="CHEBI:49883"/>
    </cofactor>
</comment>
<dbReference type="OrthoDB" id="9801085at2"/>
<evidence type="ECO:0000313" key="11">
    <source>
        <dbReference type="Proteomes" id="UP000242949"/>
    </source>
</evidence>
<evidence type="ECO:0000256" key="3">
    <source>
        <dbReference type="ARBA" id="ARBA00022485"/>
    </source>
</evidence>
<dbReference type="STRING" id="1612202.SAMN05421734_102446"/>
<dbReference type="EMBL" id="FMYI01000002">
    <property type="protein sequence ID" value="SDB91549.1"/>
    <property type="molecule type" value="Genomic_DNA"/>
</dbReference>
<feature type="domain" description="4Fe-4S ferredoxin-type" evidence="9">
    <location>
        <begin position="3"/>
        <end position="31"/>
    </location>
</feature>
<dbReference type="PANTHER" id="PTHR39163">
    <property type="entry name" value="FERREDOXIN"/>
    <property type="match status" value="1"/>
</dbReference>
<keyword evidence="4 8" id="KW-0479">Metal-binding</keyword>
<evidence type="ECO:0000256" key="6">
    <source>
        <dbReference type="ARBA" id="ARBA00023004"/>
    </source>
</evidence>
<reference evidence="11" key="1">
    <citation type="submission" date="2016-09" db="EMBL/GenBank/DDBJ databases">
        <authorList>
            <person name="Varghese N."/>
            <person name="Submissions S."/>
        </authorList>
    </citation>
    <scope>NUCLEOTIDE SEQUENCE [LARGE SCALE GENOMIC DNA]</scope>
    <source>
        <strain evidence="11">S5</strain>
    </source>
</reference>
<evidence type="ECO:0000256" key="5">
    <source>
        <dbReference type="ARBA" id="ARBA00022982"/>
    </source>
</evidence>
<dbReference type="GO" id="GO:0009055">
    <property type="term" value="F:electron transfer activity"/>
    <property type="evidence" value="ECO:0007669"/>
    <property type="project" value="UniProtKB-UniRule"/>
</dbReference>
<dbReference type="PRINTS" id="PR00352">
    <property type="entry name" value="3FE4SFRDOXIN"/>
</dbReference>
<dbReference type="AlphaFoldDB" id="A0A1G6HB88"/>
<name>A0A1G6HB88_9BACI</name>
<keyword evidence="3" id="KW-0004">4Fe-4S</keyword>
<evidence type="ECO:0000256" key="7">
    <source>
        <dbReference type="ARBA" id="ARBA00023014"/>
    </source>
</evidence>
<keyword evidence="2 8" id="KW-0813">Transport</keyword>
<keyword evidence="7 8" id="KW-0411">Iron-sulfur</keyword>
<accession>A0A1G6HB88</accession>
<dbReference type="SUPFAM" id="SSF54862">
    <property type="entry name" value="4Fe-4S ferredoxins"/>
    <property type="match status" value="1"/>
</dbReference>
<evidence type="ECO:0000256" key="8">
    <source>
        <dbReference type="RuleBase" id="RU368020"/>
    </source>
</evidence>
<organism evidence="10 11">
    <name type="scientific">Pelagirhabdus alkalitolerans</name>
    <dbReference type="NCBI Taxonomy" id="1612202"/>
    <lineage>
        <taxon>Bacteria</taxon>
        <taxon>Bacillati</taxon>
        <taxon>Bacillota</taxon>
        <taxon>Bacilli</taxon>
        <taxon>Bacillales</taxon>
        <taxon>Bacillaceae</taxon>
        <taxon>Pelagirhabdus</taxon>
    </lineage>
</organism>
<evidence type="ECO:0000256" key="2">
    <source>
        <dbReference type="ARBA" id="ARBA00022448"/>
    </source>
</evidence>
<keyword evidence="5 8" id="KW-0249">Electron transport</keyword>
<keyword evidence="11" id="KW-1185">Reference proteome</keyword>
<dbReference type="PANTHER" id="PTHR39163:SF1">
    <property type="entry name" value="FERREDOXIN"/>
    <property type="match status" value="1"/>
</dbReference>
<evidence type="ECO:0000313" key="10">
    <source>
        <dbReference type="EMBL" id="SDB91549.1"/>
    </source>
</evidence>
<evidence type="ECO:0000256" key="1">
    <source>
        <dbReference type="ARBA" id="ARBA00001966"/>
    </source>
</evidence>
<dbReference type="InterPro" id="IPR017896">
    <property type="entry name" value="4Fe4S_Fe-S-bd"/>
</dbReference>
<dbReference type="InterPro" id="IPR052395">
    <property type="entry name" value="ET_Ferredoxin"/>
</dbReference>
<keyword evidence="6 8" id="KW-0408">Iron</keyword>
<gene>
    <name evidence="10" type="ORF">SAMN05421734_102446</name>
</gene>
<dbReference type="RefSeq" id="WP_090793660.1">
    <property type="nucleotide sequence ID" value="NZ_FMYI01000002.1"/>
</dbReference>
<dbReference type="Proteomes" id="UP000242949">
    <property type="component" value="Unassembled WGS sequence"/>
</dbReference>
<comment type="function">
    <text evidence="8">Ferredoxins are iron-sulfur proteins that transfer electrons in a wide variety of metabolic reactions.</text>
</comment>
<protein>
    <recommendedName>
        <fullName evidence="8">Ferredoxin</fullName>
    </recommendedName>
</protein>